<dbReference type="InterPro" id="IPR023210">
    <property type="entry name" value="NADP_OxRdtase_dom"/>
</dbReference>
<dbReference type="EMBL" id="JARBDR010000921">
    <property type="protein sequence ID" value="KAJ8299095.1"/>
    <property type="molecule type" value="Genomic_DNA"/>
</dbReference>
<accession>A0ABQ9E6L2</accession>
<organism evidence="2 3">
    <name type="scientific">Tegillarca granosa</name>
    <name type="common">Malaysian cockle</name>
    <name type="synonym">Anadara granosa</name>
    <dbReference type="NCBI Taxonomy" id="220873"/>
    <lineage>
        <taxon>Eukaryota</taxon>
        <taxon>Metazoa</taxon>
        <taxon>Spiralia</taxon>
        <taxon>Lophotrochozoa</taxon>
        <taxon>Mollusca</taxon>
        <taxon>Bivalvia</taxon>
        <taxon>Autobranchia</taxon>
        <taxon>Pteriomorphia</taxon>
        <taxon>Arcoida</taxon>
        <taxon>Arcoidea</taxon>
        <taxon>Arcidae</taxon>
        <taxon>Tegillarca</taxon>
    </lineage>
</organism>
<protein>
    <recommendedName>
        <fullName evidence="1">NADP-dependent oxidoreductase domain-containing protein</fullName>
    </recommendedName>
</protein>
<dbReference type="SUPFAM" id="SSF51430">
    <property type="entry name" value="NAD(P)-linked oxidoreductase"/>
    <property type="match status" value="1"/>
</dbReference>
<sequence length="143" mass="16850">MYENEDEVGEAIRAKIDDGTITREDIWITTKLWDNFHNPKDVKRALDMSLKNLGVDYVDLYLVHWPIDYKDGDNMFPKDENGKPIFAYHDKIDVWKFRHIKLFHAMEELVDLGLSKTIGLSNFNKRQIERILANCRIKPANNQ</sequence>
<dbReference type="InterPro" id="IPR020471">
    <property type="entry name" value="AKR"/>
</dbReference>
<evidence type="ECO:0000259" key="1">
    <source>
        <dbReference type="Pfam" id="PF00248"/>
    </source>
</evidence>
<dbReference type="PANTHER" id="PTHR11732">
    <property type="entry name" value="ALDO/KETO REDUCTASE"/>
    <property type="match status" value="1"/>
</dbReference>
<dbReference type="InterPro" id="IPR036812">
    <property type="entry name" value="NAD(P)_OxRdtase_dom_sf"/>
</dbReference>
<gene>
    <name evidence="2" type="ORF">KUTeg_023155</name>
</gene>
<dbReference type="Proteomes" id="UP001217089">
    <property type="component" value="Unassembled WGS sequence"/>
</dbReference>
<name>A0ABQ9E6L2_TEGGR</name>
<reference evidence="2 3" key="1">
    <citation type="submission" date="2022-12" db="EMBL/GenBank/DDBJ databases">
        <title>Chromosome-level genome of Tegillarca granosa.</title>
        <authorList>
            <person name="Kim J."/>
        </authorList>
    </citation>
    <scope>NUCLEOTIDE SEQUENCE [LARGE SCALE GENOMIC DNA]</scope>
    <source>
        <strain evidence="2">Teg-2019</strain>
        <tissue evidence="2">Adductor muscle</tissue>
    </source>
</reference>
<proteinExistence type="predicted"/>
<dbReference type="InterPro" id="IPR018170">
    <property type="entry name" value="Aldo/ket_reductase_CS"/>
</dbReference>
<feature type="non-terminal residue" evidence="2">
    <location>
        <position position="143"/>
    </location>
</feature>
<keyword evidence="3" id="KW-1185">Reference proteome</keyword>
<comment type="caution">
    <text evidence="2">The sequence shown here is derived from an EMBL/GenBank/DDBJ whole genome shotgun (WGS) entry which is preliminary data.</text>
</comment>
<evidence type="ECO:0000313" key="3">
    <source>
        <dbReference type="Proteomes" id="UP001217089"/>
    </source>
</evidence>
<dbReference type="Pfam" id="PF00248">
    <property type="entry name" value="Aldo_ket_red"/>
    <property type="match status" value="1"/>
</dbReference>
<feature type="domain" description="NADP-dependent oxidoreductase" evidence="1">
    <location>
        <begin position="2"/>
        <end position="143"/>
    </location>
</feature>
<dbReference type="PRINTS" id="PR00069">
    <property type="entry name" value="ALDKETRDTASE"/>
</dbReference>
<evidence type="ECO:0000313" key="2">
    <source>
        <dbReference type="EMBL" id="KAJ8299095.1"/>
    </source>
</evidence>
<dbReference type="PROSITE" id="PS00062">
    <property type="entry name" value="ALDOKETO_REDUCTASE_2"/>
    <property type="match status" value="1"/>
</dbReference>
<dbReference type="Gene3D" id="3.20.20.100">
    <property type="entry name" value="NADP-dependent oxidoreductase domain"/>
    <property type="match status" value="1"/>
</dbReference>